<dbReference type="InterPro" id="IPR000276">
    <property type="entry name" value="GPCR_Rhodpsn"/>
</dbReference>
<sequence length="222" mass="24999">APPESGDLELSSEVITESRKALLLLQHGAALHSQTEEWRKDGTYSSFSGWNRANRRRFPSMDSTIPQWKTELTQINETALRIPSPACDVQNLIEILLMLIIALVGLAGNGIVLWLLGFCMRRNAFSTYVLNLAAADFLFLCGQMIRSLLQLISNFDFIYSISSPVIVFPYLAGLSILSTISIERCLSVLWPIWYRCRRPRHMSAVVCALLWPLSLLLSILEV</sequence>
<comment type="similarity">
    <text evidence="8">Belongs to the G-protein coupled receptor 1 family.</text>
</comment>
<evidence type="ECO:0000313" key="12">
    <source>
        <dbReference type="RefSeq" id="XP_021565433.1"/>
    </source>
</evidence>
<feature type="non-terminal residue" evidence="12">
    <location>
        <position position="222"/>
    </location>
</feature>
<dbReference type="InterPro" id="IPR026234">
    <property type="entry name" value="MRGPCRFAMILY"/>
</dbReference>
<dbReference type="PANTHER" id="PTHR11334">
    <property type="entry name" value="MAS-RELATED G-PROTEIN COUPLED RECEPTOR"/>
    <property type="match status" value="1"/>
</dbReference>
<dbReference type="PROSITE" id="PS50262">
    <property type="entry name" value="G_PROTEIN_RECEP_F1_2"/>
    <property type="match status" value="1"/>
</dbReference>
<proteinExistence type="inferred from homology"/>
<feature type="transmembrane region" description="Helical" evidence="9">
    <location>
        <begin position="157"/>
        <end position="180"/>
    </location>
</feature>
<evidence type="ECO:0000256" key="1">
    <source>
        <dbReference type="ARBA" id="ARBA00004651"/>
    </source>
</evidence>
<evidence type="ECO:0000256" key="9">
    <source>
        <dbReference type="SAM" id="Phobius"/>
    </source>
</evidence>
<evidence type="ECO:0000256" key="4">
    <source>
        <dbReference type="ARBA" id="ARBA00023040"/>
    </source>
</evidence>
<dbReference type="Proteomes" id="UP000189704">
    <property type="component" value="Unplaced"/>
</dbReference>
<keyword evidence="7 8" id="KW-0807">Transducer</keyword>
<dbReference type="PRINTS" id="PR00237">
    <property type="entry name" value="GPCRRHODOPSN"/>
</dbReference>
<evidence type="ECO:0000256" key="7">
    <source>
        <dbReference type="ARBA" id="ARBA00023224"/>
    </source>
</evidence>
<comment type="subcellular location">
    <subcellularLocation>
        <location evidence="1">Cell membrane</location>
        <topology evidence="1">Multi-pass membrane protein</topology>
    </subcellularLocation>
</comment>
<evidence type="ECO:0000259" key="10">
    <source>
        <dbReference type="PROSITE" id="PS50262"/>
    </source>
</evidence>
<dbReference type="SUPFAM" id="SSF81321">
    <property type="entry name" value="Family A G protein-coupled receptor-like"/>
    <property type="match status" value="1"/>
</dbReference>
<evidence type="ECO:0000256" key="8">
    <source>
        <dbReference type="RuleBase" id="RU000688"/>
    </source>
</evidence>
<keyword evidence="5 9" id="KW-0472">Membrane</keyword>
<keyword evidence="6 8" id="KW-0675">Receptor</keyword>
<dbReference type="InterPro" id="IPR017452">
    <property type="entry name" value="GPCR_Rhodpsn_7TM"/>
</dbReference>
<feature type="transmembrane region" description="Helical" evidence="9">
    <location>
        <begin position="128"/>
        <end position="145"/>
    </location>
</feature>
<dbReference type="PANTHER" id="PTHR11334:SF34">
    <property type="entry name" value="MAS-RELATED G-PROTEIN COUPLED RECEPTOR MEMBER X3"/>
    <property type="match status" value="1"/>
</dbReference>
<protein>
    <submittedName>
        <fullName evidence="12">Mas-related G-protein coupled receptor member X2-like</fullName>
    </submittedName>
</protein>
<keyword evidence="11" id="KW-1185">Reference proteome</keyword>
<evidence type="ECO:0000256" key="5">
    <source>
        <dbReference type="ARBA" id="ARBA00023136"/>
    </source>
</evidence>
<evidence type="ECO:0000256" key="3">
    <source>
        <dbReference type="ARBA" id="ARBA00022989"/>
    </source>
</evidence>
<feature type="non-terminal residue" evidence="12">
    <location>
        <position position="1"/>
    </location>
</feature>
<dbReference type="PRINTS" id="PR02108">
    <property type="entry name" value="MRGPCRFAMILY"/>
</dbReference>
<reference evidence="12" key="1">
    <citation type="submission" date="2025-08" db="UniProtKB">
        <authorList>
            <consortium name="RefSeq"/>
        </authorList>
    </citation>
    <scope>IDENTIFICATION</scope>
</reference>
<evidence type="ECO:0000313" key="11">
    <source>
        <dbReference type="Proteomes" id="UP000189704"/>
    </source>
</evidence>
<keyword evidence="3 9" id="KW-1133">Transmembrane helix</keyword>
<dbReference type="Pfam" id="PF00001">
    <property type="entry name" value="7tm_1"/>
    <property type="match status" value="1"/>
</dbReference>
<dbReference type="KEGG" id="csyr:103254458"/>
<dbReference type="PROSITE" id="PS00237">
    <property type="entry name" value="G_PROTEIN_RECEP_F1_1"/>
    <property type="match status" value="1"/>
</dbReference>
<dbReference type="AlphaFoldDB" id="A0A3Q0DUJ2"/>
<feature type="domain" description="G-protein coupled receptors family 1 profile" evidence="10">
    <location>
        <begin position="108"/>
        <end position="222"/>
    </location>
</feature>
<keyword evidence="4 8" id="KW-0297">G-protein coupled receptor</keyword>
<feature type="transmembrane region" description="Helical" evidence="9">
    <location>
        <begin position="95"/>
        <end position="116"/>
    </location>
</feature>
<dbReference type="OrthoDB" id="9535517at2759"/>
<evidence type="ECO:0000256" key="6">
    <source>
        <dbReference type="ARBA" id="ARBA00023170"/>
    </source>
</evidence>
<dbReference type="GO" id="GO:0005886">
    <property type="term" value="C:plasma membrane"/>
    <property type="evidence" value="ECO:0007669"/>
    <property type="project" value="UniProtKB-SubCell"/>
</dbReference>
<keyword evidence="2 8" id="KW-0812">Transmembrane</keyword>
<name>A0A3Q0DUJ2_CARSF</name>
<gene>
    <name evidence="12" type="primary">LOC103254458</name>
</gene>
<dbReference type="GeneID" id="103254458"/>
<dbReference type="GO" id="GO:0004930">
    <property type="term" value="F:G protein-coupled receptor activity"/>
    <property type="evidence" value="ECO:0007669"/>
    <property type="project" value="UniProtKB-KW"/>
</dbReference>
<evidence type="ECO:0000256" key="2">
    <source>
        <dbReference type="ARBA" id="ARBA00022692"/>
    </source>
</evidence>
<accession>A0A3Q0DUJ2</accession>
<organism evidence="11 12">
    <name type="scientific">Carlito syrichta</name>
    <name type="common">Philippine tarsier</name>
    <name type="synonym">Tarsius syrichta</name>
    <dbReference type="NCBI Taxonomy" id="1868482"/>
    <lineage>
        <taxon>Eukaryota</taxon>
        <taxon>Metazoa</taxon>
        <taxon>Chordata</taxon>
        <taxon>Craniata</taxon>
        <taxon>Vertebrata</taxon>
        <taxon>Euteleostomi</taxon>
        <taxon>Mammalia</taxon>
        <taxon>Eutheria</taxon>
        <taxon>Euarchontoglires</taxon>
        <taxon>Primates</taxon>
        <taxon>Haplorrhini</taxon>
        <taxon>Tarsiiformes</taxon>
        <taxon>Tarsiidae</taxon>
        <taxon>Carlito</taxon>
    </lineage>
</organism>
<feature type="transmembrane region" description="Helical" evidence="9">
    <location>
        <begin position="201"/>
        <end position="220"/>
    </location>
</feature>
<dbReference type="Gene3D" id="1.20.1070.10">
    <property type="entry name" value="Rhodopsin 7-helix transmembrane proteins"/>
    <property type="match status" value="1"/>
</dbReference>
<dbReference type="RefSeq" id="XP_021565433.1">
    <property type="nucleotide sequence ID" value="XM_021709758.1"/>
</dbReference>